<name>A0A0N4WB00_HAEPC</name>
<gene>
    <name evidence="1" type="ORF">HPLM_LOCUS7588</name>
</gene>
<protein>
    <submittedName>
        <fullName evidence="1 3">Uncharacterized protein</fullName>
    </submittedName>
</protein>
<reference evidence="3" key="1">
    <citation type="submission" date="2017-02" db="UniProtKB">
        <authorList>
            <consortium name="WormBaseParasite"/>
        </authorList>
    </citation>
    <scope>IDENTIFICATION</scope>
</reference>
<evidence type="ECO:0000313" key="1">
    <source>
        <dbReference type="EMBL" id="VDO32379.1"/>
    </source>
</evidence>
<dbReference type="Proteomes" id="UP000268014">
    <property type="component" value="Unassembled WGS sequence"/>
</dbReference>
<sequence length="77" mass="8647">MDGDHSYRSEFTPAGPSIFWRKQKFAKMLFEGDGYQLAVQCWLCAKGRRGPYPSGALIEAEVETVVLSTWTSLSDID</sequence>
<dbReference type="AlphaFoldDB" id="A0A0N4WB00"/>
<accession>A0A0N4WB00</accession>
<reference evidence="1 2" key="2">
    <citation type="submission" date="2018-11" db="EMBL/GenBank/DDBJ databases">
        <authorList>
            <consortium name="Pathogen Informatics"/>
        </authorList>
    </citation>
    <scope>NUCLEOTIDE SEQUENCE [LARGE SCALE GENOMIC DNA]</scope>
    <source>
        <strain evidence="1 2">MHpl1</strain>
    </source>
</reference>
<evidence type="ECO:0000313" key="2">
    <source>
        <dbReference type="Proteomes" id="UP000268014"/>
    </source>
</evidence>
<dbReference type="EMBL" id="UZAF01016691">
    <property type="protein sequence ID" value="VDO32379.1"/>
    <property type="molecule type" value="Genomic_DNA"/>
</dbReference>
<evidence type="ECO:0000313" key="3">
    <source>
        <dbReference type="WBParaSite" id="HPLM_0000759601-mRNA-1"/>
    </source>
</evidence>
<keyword evidence="2" id="KW-1185">Reference proteome</keyword>
<proteinExistence type="predicted"/>
<dbReference type="WBParaSite" id="HPLM_0000759601-mRNA-1">
    <property type="protein sequence ID" value="HPLM_0000759601-mRNA-1"/>
    <property type="gene ID" value="HPLM_0000759601"/>
</dbReference>
<organism evidence="3">
    <name type="scientific">Haemonchus placei</name>
    <name type="common">Barber's pole worm</name>
    <dbReference type="NCBI Taxonomy" id="6290"/>
    <lineage>
        <taxon>Eukaryota</taxon>
        <taxon>Metazoa</taxon>
        <taxon>Ecdysozoa</taxon>
        <taxon>Nematoda</taxon>
        <taxon>Chromadorea</taxon>
        <taxon>Rhabditida</taxon>
        <taxon>Rhabditina</taxon>
        <taxon>Rhabditomorpha</taxon>
        <taxon>Strongyloidea</taxon>
        <taxon>Trichostrongylidae</taxon>
        <taxon>Haemonchus</taxon>
    </lineage>
</organism>